<dbReference type="Proteomes" id="UP000612362">
    <property type="component" value="Unassembled WGS sequence"/>
</dbReference>
<comment type="caution">
    <text evidence="9">The sequence shown here is derived from an EMBL/GenBank/DDBJ whole genome shotgun (WGS) entry which is preliminary data.</text>
</comment>
<evidence type="ECO:0000256" key="4">
    <source>
        <dbReference type="ARBA" id="ARBA00022777"/>
    </source>
</evidence>
<dbReference type="SUPFAM" id="SSF53067">
    <property type="entry name" value="Actin-like ATPase domain"/>
    <property type="match status" value="2"/>
</dbReference>
<dbReference type="CDD" id="cd07771">
    <property type="entry name" value="ASKHA_NBD_FGGY_RhaB-like"/>
    <property type="match status" value="1"/>
</dbReference>
<dbReference type="GO" id="GO:0019301">
    <property type="term" value="P:rhamnose catabolic process"/>
    <property type="evidence" value="ECO:0007669"/>
    <property type="project" value="InterPro"/>
</dbReference>
<accession>A0A8J3I1G2</accession>
<keyword evidence="4 9" id="KW-0418">Kinase</keyword>
<dbReference type="InterPro" id="IPR043129">
    <property type="entry name" value="ATPase_NBD"/>
</dbReference>
<evidence type="ECO:0000256" key="2">
    <source>
        <dbReference type="ARBA" id="ARBA00022679"/>
    </source>
</evidence>
<dbReference type="RefSeq" id="WP_220197470.1">
    <property type="nucleotide sequence ID" value="NZ_BNJF01000003.1"/>
</dbReference>
<dbReference type="EMBL" id="BNJF01000003">
    <property type="protein sequence ID" value="GHO48272.1"/>
    <property type="molecule type" value="Genomic_DNA"/>
</dbReference>
<dbReference type="InterPro" id="IPR018484">
    <property type="entry name" value="FGGY_N"/>
</dbReference>
<feature type="domain" description="Carbohydrate kinase FGGY N-terminal" evidence="7">
    <location>
        <begin position="8"/>
        <end position="242"/>
    </location>
</feature>
<evidence type="ECO:0000313" key="9">
    <source>
        <dbReference type="EMBL" id="GHO48272.1"/>
    </source>
</evidence>
<evidence type="ECO:0000259" key="7">
    <source>
        <dbReference type="Pfam" id="PF00370"/>
    </source>
</evidence>
<evidence type="ECO:0000313" key="10">
    <source>
        <dbReference type="Proteomes" id="UP000612362"/>
    </source>
</evidence>
<sequence length="491" mass="54231">MPTRNVAAVDLGAESGRVMLARFDGQYLQLEEVYRFPNRPVTVDGHRFWNIQELWRETLAGLRKARTVAGSLDSIGVDTWAVDYGLVDSNGELLGQPFQYRDQRTKGVMESVFARVPRQEIYAQTGIQFLPFNTLYQLAAHQRDQPEDLTRARNLLMIPDLLHSWLCGSQVTERTNASTTQCWNPVTGAWTTDLLARLDIPSPFLPPVVEPGTVLGEVLPELRAELGNPRIIAPATHDTGSAIAAAPFAQALGRGYISSGTWSLVGLELPHPIMTSEACEASYTNEGGICGTTRFLKNVMGLWLLQECQRQWHKAGQASDYDTLLAQADNVEPFAALIDPDDPRFLAPEHMPDTINAYLLECKQSPLQAPAAFARCIMESLVLRYCEVLLQLERLSGTPLEAVHVLGGGSRNVRLNQWLADASGRPVIAGPVEATALGNALMQLVGLGELRDLDEVRAIARATPTHTFMPRQEQRAAWNEAAQRFRSLKKG</sequence>
<dbReference type="AlphaFoldDB" id="A0A8J3I1G2"/>
<reference evidence="9" key="1">
    <citation type="submission" date="2020-10" db="EMBL/GenBank/DDBJ databases">
        <title>Taxonomic study of unclassified bacteria belonging to the class Ktedonobacteria.</title>
        <authorList>
            <person name="Yabe S."/>
            <person name="Wang C.M."/>
            <person name="Zheng Y."/>
            <person name="Sakai Y."/>
            <person name="Cavaletti L."/>
            <person name="Monciardini P."/>
            <person name="Donadio S."/>
        </authorList>
    </citation>
    <scope>NUCLEOTIDE SEQUENCE</scope>
    <source>
        <strain evidence="9">SOSP1-1</strain>
    </source>
</reference>
<dbReference type="InterPro" id="IPR018485">
    <property type="entry name" value="FGGY_C"/>
</dbReference>
<dbReference type="Gene3D" id="3.30.420.40">
    <property type="match status" value="2"/>
</dbReference>
<dbReference type="GO" id="GO:0008993">
    <property type="term" value="F:rhamnulokinase activity"/>
    <property type="evidence" value="ECO:0007669"/>
    <property type="project" value="InterPro"/>
</dbReference>
<organism evidence="9 10">
    <name type="scientific">Ktedonospora formicarum</name>
    <dbReference type="NCBI Taxonomy" id="2778364"/>
    <lineage>
        <taxon>Bacteria</taxon>
        <taxon>Bacillati</taxon>
        <taxon>Chloroflexota</taxon>
        <taxon>Ktedonobacteria</taxon>
        <taxon>Ktedonobacterales</taxon>
        <taxon>Ktedonobacteraceae</taxon>
        <taxon>Ktedonospora</taxon>
    </lineage>
</organism>
<keyword evidence="10" id="KW-1185">Reference proteome</keyword>
<keyword evidence="5" id="KW-0067">ATP-binding</keyword>
<name>A0A8J3I1G2_9CHLR</name>
<protein>
    <submittedName>
        <fullName evidence="9">Carbohydrate kinase</fullName>
    </submittedName>
</protein>
<evidence type="ECO:0000259" key="8">
    <source>
        <dbReference type="Pfam" id="PF02782"/>
    </source>
</evidence>
<proteinExistence type="inferred from homology"/>
<evidence type="ECO:0000256" key="3">
    <source>
        <dbReference type="ARBA" id="ARBA00022741"/>
    </source>
</evidence>
<dbReference type="InterPro" id="IPR013449">
    <property type="entry name" value="Rhamnulokinase"/>
</dbReference>
<gene>
    <name evidence="9" type="ORF">KSX_64350</name>
</gene>
<keyword evidence="6" id="KW-0684">Rhamnose metabolism</keyword>
<evidence type="ECO:0000256" key="6">
    <source>
        <dbReference type="ARBA" id="ARBA00023308"/>
    </source>
</evidence>
<dbReference type="Pfam" id="PF00370">
    <property type="entry name" value="FGGY_N"/>
    <property type="match status" value="1"/>
</dbReference>
<dbReference type="InterPro" id="IPR000577">
    <property type="entry name" value="Carb_kinase_FGGY"/>
</dbReference>
<dbReference type="PANTHER" id="PTHR43095">
    <property type="entry name" value="SUGAR KINASE"/>
    <property type="match status" value="1"/>
</dbReference>
<keyword evidence="2" id="KW-0808">Transferase</keyword>
<comment type="similarity">
    <text evidence="1">Belongs to the FGGY kinase family.</text>
</comment>
<dbReference type="PIRSF" id="PIRSF000538">
    <property type="entry name" value="GlpK"/>
    <property type="match status" value="1"/>
</dbReference>
<keyword evidence="3" id="KW-0547">Nucleotide-binding</keyword>
<feature type="domain" description="Carbohydrate kinase FGGY C-terminal" evidence="8">
    <location>
        <begin position="256"/>
        <end position="446"/>
    </location>
</feature>
<evidence type="ECO:0000256" key="1">
    <source>
        <dbReference type="ARBA" id="ARBA00009156"/>
    </source>
</evidence>
<dbReference type="Pfam" id="PF02782">
    <property type="entry name" value="FGGY_C"/>
    <property type="match status" value="1"/>
</dbReference>
<evidence type="ECO:0000256" key="5">
    <source>
        <dbReference type="ARBA" id="ARBA00022840"/>
    </source>
</evidence>
<dbReference type="GO" id="GO:0005524">
    <property type="term" value="F:ATP binding"/>
    <property type="evidence" value="ECO:0007669"/>
    <property type="project" value="UniProtKB-KW"/>
</dbReference>
<dbReference type="InterPro" id="IPR050406">
    <property type="entry name" value="FGGY_Carb_Kinase"/>
</dbReference>